<dbReference type="PANTHER" id="PTHR43806">
    <property type="entry name" value="PEPTIDASE S8"/>
    <property type="match status" value="1"/>
</dbReference>
<keyword evidence="3" id="KW-0378">Hydrolase</keyword>
<dbReference type="Pfam" id="PF00082">
    <property type="entry name" value="Peptidase_S8"/>
    <property type="match status" value="1"/>
</dbReference>
<dbReference type="InterPro" id="IPR023828">
    <property type="entry name" value="Peptidase_S8_Ser-AS"/>
</dbReference>
<organism evidence="7 8">
    <name type="scientific">Paraclostridium bifermentans</name>
    <name type="common">Clostridium bifermentans</name>
    <dbReference type="NCBI Taxonomy" id="1490"/>
    <lineage>
        <taxon>Bacteria</taxon>
        <taxon>Bacillati</taxon>
        <taxon>Bacillota</taxon>
        <taxon>Clostridia</taxon>
        <taxon>Peptostreptococcales</taxon>
        <taxon>Peptostreptococcaceae</taxon>
        <taxon>Paraclostridium</taxon>
    </lineage>
</organism>
<dbReference type="GO" id="GO:0004252">
    <property type="term" value="F:serine-type endopeptidase activity"/>
    <property type="evidence" value="ECO:0007669"/>
    <property type="project" value="InterPro"/>
</dbReference>
<dbReference type="PROSITE" id="PS51892">
    <property type="entry name" value="SUBTILASE"/>
    <property type="match status" value="1"/>
</dbReference>
<evidence type="ECO:0000256" key="5">
    <source>
        <dbReference type="PROSITE-ProRule" id="PRU01240"/>
    </source>
</evidence>
<dbReference type="PANTHER" id="PTHR43806:SF11">
    <property type="entry name" value="CEREVISIN-RELATED"/>
    <property type="match status" value="1"/>
</dbReference>
<dbReference type="Gene3D" id="3.40.50.200">
    <property type="entry name" value="Peptidase S8/S53 domain"/>
    <property type="match status" value="1"/>
</dbReference>
<keyword evidence="2" id="KW-0645">Protease</keyword>
<protein>
    <submittedName>
        <fullName evidence="7">S8 family serine peptidase</fullName>
    </submittedName>
</protein>
<accession>A0AA44IGS4</accession>
<dbReference type="GO" id="GO:0006508">
    <property type="term" value="P:proteolysis"/>
    <property type="evidence" value="ECO:0007669"/>
    <property type="project" value="UniProtKB-KW"/>
</dbReference>
<evidence type="ECO:0000256" key="1">
    <source>
        <dbReference type="ARBA" id="ARBA00011073"/>
    </source>
</evidence>
<keyword evidence="4" id="KW-0720">Serine protease</keyword>
<dbReference type="InterPro" id="IPR036852">
    <property type="entry name" value="Peptidase_S8/S53_dom_sf"/>
</dbReference>
<dbReference type="EMBL" id="JABAFD010000003">
    <property type="protein sequence ID" value="NME09142.1"/>
    <property type="molecule type" value="Genomic_DNA"/>
</dbReference>
<comment type="caution">
    <text evidence="7">The sequence shown here is derived from an EMBL/GenBank/DDBJ whole genome shotgun (WGS) entry which is preliminary data.</text>
</comment>
<dbReference type="InterPro" id="IPR000209">
    <property type="entry name" value="Peptidase_S8/S53_dom"/>
</dbReference>
<dbReference type="Gene3D" id="2.60.120.1290">
    <property type="match status" value="1"/>
</dbReference>
<evidence type="ECO:0000256" key="3">
    <source>
        <dbReference type="ARBA" id="ARBA00022801"/>
    </source>
</evidence>
<dbReference type="PROSITE" id="PS00138">
    <property type="entry name" value="SUBTILASE_SER"/>
    <property type="match status" value="1"/>
</dbReference>
<feature type="domain" description="Peptidase S8/S53" evidence="6">
    <location>
        <begin position="152"/>
        <end position="276"/>
    </location>
</feature>
<reference evidence="7 8" key="1">
    <citation type="submission" date="2020-04" db="EMBL/GenBank/DDBJ databases">
        <authorList>
            <person name="Hitch T.C.A."/>
            <person name="Wylensek D."/>
            <person name="Clavel T."/>
        </authorList>
    </citation>
    <scope>NUCLEOTIDE SEQUENCE [LARGE SCALE GENOMIC DNA]</scope>
    <source>
        <strain evidence="7 8">Med78_4-601-WT-2</strain>
    </source>
</reference>
<dbReference type="InterPro" id="IPR050131">
    <property type="entry name" value="Peptidase_S8_subtilisin-like"/>
</dbReference>
<evidence type="ECO:0000256" key="4">
    <source>
        <dbReference type="ARBA" id="ARBA00022825"/>
    </source>
</evidence>
<evidence type="ECO:0000313" key="7">
    <source>
        <dbReference type="EMBL" id="NME09142.1"/>
    </source>
</evidence>
<comment type="caution">
    <text evidence="5">Lacks conserved residue(s) required for the propagation of feature annotation.</text>
</comment>
<comment type="similarity">
    <text evidence="1 5">Belongs to the peptidase S8 family.</text>
</comment>
<gene>
    <name evidence="7" type="ORF">HF875_06390</name>
</gene>
<dbReference type="AlphaFoldDB" id="A0AA44IGS4"/>
<evidence type="ECO:0000313" key="8">
    <source>
        <dbReference type="Proteomes" id="UP000573963"/>
    </source>
</evidence>
<sequence length="309" mass="34078">MSAFWKNNIVVAAGNNGDKDGHKSIKLDKETTEVEFVVGENEKILNINIWPQFIDDFSVYIVNPSNIKSQEISLTSGEIKNVLGGTRVKGYFYPIAPYSLSRRISVQLTSPTFINPGIWKLVFTPINVVMGDVSIYLPTSEGISKDTRFLEASKNLTVTVPGTANKVITVGSFNSTTDTVSIFSGEGDIEQNVYKPDLLAPGENILSVLPGGSIGALTGTSMATPHVTGVVSLLMQWGIVDKNDLFLYSQKIKAFLLKEAKRNSTYTYPNNSMGFGFLDLTDVRLDNISNLNKEYDLLYRKKKKKNSKP</sequence>
<name>A0AA44IGS4_PARBF</name>
<evidence type="ECO:0000256" key="2">
    <source>
        <dbReference type="ARBA" id="ARBA00022670"/>
    </source>
</evidence>
<dbReference type="Proteomes" id="UP000573963">
    <property type="component" value="Unassembled WGS sequence"/>
</dbReference>
<dbReference type="SUPFAM" id="SSF52743">
    <property type="entry name" value="Subtilisin-like"/>
    <property type="match status" value="1"/>
</dbReference>
<proteinExistence type="inferred from homology"/>
<evidence type="ECO:0000259" key="6">
    <source>
        <dbReference type="Pfam" id="PF00082"/>
    </source>
</evidence>